<feature type="region of interest" description="Disordered" evidence="1">
    <location>
        <begin position="1"/>
        <end position="22"/>
    </location>
</feature>
<dbReference type="EMBL" id="PDJF01000001">
    <property type="protein sequence ID" value="PFG29028.1"/>
    <property type="molecule type" value="Genomic_DNA"/>
</dbReference>
<accession>A0A2A9DQQ8</accession>
<evidence type="ECO:0000256" key="1">
    <source>
        <dbReference type="SAM" id="MobiDB-lite"/>
    </source>
</evidence>
<reference evidence="3 4" key="1">
    <citation type="submission" date="2017-10" db="EMBL/GenBank/DDBJ databases">
        <title>Sequencing the genomes of 1000 actinobacteria strains.</title>
        <authorList>
            <person name="Klenk H.-P."/>
        </authorList>
    </citation>
    <scope>NUCLEOTIDE SEQUENCE [LARGE SCALE GENOMIC DNA]</scope>
    <source>
        <strain evidence="3 4">DSM 20688</strain>
    </source>
</reference>
<organism evidence="3 4">
    <name type="scientific">Corynebacterium renale</name>
    <dbReference type="NCBI Taxonomy" id="1724"/>
    <lineage>
        <taxon>Bacteria</taxon>
        <taxon>Bacillati</taxon>
        <taxon>Actinomycetota</taxon>
        <taxon>Actinomycetes</taxon>
        <taxon>Mycobacteriales</taxon>
        <taxon>Corynebacteriaceae</taxon>
        <taxon>Corynebacterium</taxon>
    </lineage>
</organism>
<dbReference type="Proteomes" id="UP000221653">
    <property type="component" value="Unassembled WGS sequence"/>
</dbReference>
<dbReference type="STRING" id="1724.GCA_001044175_01973"/>
<name>A0A2A9DQQ8_9CORY</name>
<proteinExistence type="predicted"/>
<keyword evidence="2" id="KW-0472">Membrane</keyword>
<evidence type="ECO:0000313" key="4">
    <source>
        <dbReference type="Proteomes" id="UP000221653"/>
    </source>
</evidence>
<keyword evidence="2" id="KW-1133">Transmembrane helix</keyword>
<evidence type="ECO:0000256" key="2">
    <source>
        <dbReference type="SAM" id="Phobius"/>
    </source>
</evidence>
<dbReference type="AlphaFoldDB" id="A0A2A9DQQ8"/>
<comment type="caution">
    <text evidence="3">The sequence shown here is derived from an EMBL/GenBank/DDBJ whole genome shotgun (WGS) entry which is preliminary data.</text>
</comment>
<dbReference type="InterPro" id="IPR025443">
    <property type="entry name" value="DUF4307"/>
</dbReference>
<dbReference type="Pfam" id="PF14155">
    <property type="entry name" value="DUF4307"/>
    <property type="match status" value="1"/>
</dbReference>
<feature type="compositionally biased region" description="Polar residues" evidence="1">
    <location>
        <begin position="1"/>
        <end position="15"/>
    </location>
</feature>
<feature type="transmembrane region" description="Helical" evidence="2">
    <location>
        <begin position="43"/>
        <end position="64"/>
    </location>
</feature>
<sequence length="161" mass="17494">MPQPPTYNNGPSDHTNPIDRQRPAGRYQAAGKTAAKSQLSSKLLAVGLVAIVVLAVIFGARYMANRSAVPVSAQMGEFETIDDNHIGMYVDVLRDDVSQPSYCIVKALDYNMAEVGRREILIPAGGPEAQRLWTVIPTRAYPVSVGVYGCATDIPHHMDLQ</sequence>
<keyword evidence="4" id="KW-1185">Reference proteome</keyword>
<gene>
    <name evidence="3" type="ORF">ATK06_2160</name>
</gene>
<keyword evidence="2" id="KW-0812">Transmembrane</keyword>
<protein>
    <submittedName>
        <fullName evidence="3">Uncharacterized protein DUF4307</fullName>
    </submittedName>
</protein>
<evidence type="ECO:0000313" key="3">
    <source>
        <dbReference type="EMBL" id="PFG29028.1"/>
    </source>
</evidence>
<dbReference type="RefSeq" id="WP_053072788.1">
    <property type="nucleotide sequence ID" value="NZ_LDYE01000007.1"/>
</dbReference>
<dbReference type="OrthoDB" id="4425882at2"/>